<dbReference type="GO" id="GO:0005886">
    <property type="term" value="C:plasma membrane"/>
    <property type="evidence" value="ECO:0007669"/>
    <property type="project" value="UniProtKB-SubCell"/>
</dbReference>
<keyword evidence="3" id="KW-0813">Transport</keyword>
<dbReference type="Gene3D" id="3.40.50.300">
    <property type="entry name" value="P-loop containing nucleotide triphosphate hydrolases"/>
    <property type="match status" value="2"/>
</dbReference>
<evidence type="ECO:0000256" key="1">
    <source>
        <dbReference type="ARBA" id="ARBA00004202"/>
    </source>
</evidence>
<evidence type="ECO:0000256" key="4">
    <source>
        <dbReference type="ARBA" id="ARBA00022475"/>
    </source>
</evidence>
<dbReference type="FunFam" id="3.40.50.300:FF:000127">
    <property type="entry name" value="Ribose import ATP-binding protein RbsA"/>
    <property type="match status" value="1"/>
</dbReference>
<feature type="domain" description="ABC transporter" evidence="12">
    <location>
        <begin position="268"/>
        <end position="524"/>
    </location>
</feature>
<dbReference type="InterPro" id="IPR003593">
    <property type="entry name" value="AAA+_ATPase"/>
</dbReference>
<reference evidence="13" key="1">
    <citation type="submission" date="2020-12" db="EMBL/GenBank/DDBJ databases">
        <title>Methylobrevis albus sp. nov., isolated from fresh water lack sediment.</title>
        <authorList>
            <person name="Zou Q."/>
        </authorList>
    </citation>
    <scope>NUCLEOTIDE SEQUENCE</scope>
    <source>
        <strain evidence="13">L22</strain>
    </source>
</reference>
<accession>A0A931MX20</accession>
<evidence type="ECO:0000256" key="10">
    <source>
        <dbReference type="ARBA" id="ARBA00023136"/>
    </source>
</evidence>
<feature type="domain" description="ABC transporter" evidence="12">
    <location>
        <begin position="32"/>
        <end position="267"/>
    </location>
</feature>
<keyword evidence="5" id="KW-0762">Sugar transport</keyword>
<keyword evidence="8 13" id="KW-0067">ATP-binding</keyword>
<evidence type="ECO:0000313" key="13">
    <source>
        <dbReference type="EMBL" id="MBH0238328.1"/>
    </source>
</evidence>
<dbReference type="CDD" id="cd03216">
    <property type="entry name" value="ABC_Carb_Monos_I"/>
    <property type="match status" value="1"/>
</dbReference>
<dbReference type="InterPro" id="IPR017871">
    <property type="entry name" value="ABC_transporter-like_CS"/>
</dbReference>
<dbReference type="PANTHER" id="PTHR43790">
    <property type="entry name" value="CARBOHYDRATE TRANSPORT ATP-BINDING PROTEIN MG119-RELATED"/>
    <property type="match status" value="1"/>
</dbReference>
<comment type="similarity">
    <text evidence="2">Belongs to the ABC transporter superfamily.</text>
</comment>
<evidence type="ECO:0000256" key="5">
    <source>
        <dbReference type="ARBA" id="ARBA00022597"/>
    </source>
</evidence>
<dbReference type="Pfam" id="PF00005">
    <property type="entry name" value="ABC_tran"/>
    <property type="match status" value="2"/>
</dbReference>
<comment type="subcellular location">
    <subcellularLocation>
        <location evidence="1">Cell membrane</location>
        <topology evidence="1">Peripheral membrane protein</topology>
    </subcellularLocation>
</comment>
<dbReference type="Proteomes" id="UP000631694">
    <property type="component" value="Unassembled WGS sequence"/>
</dbReference>
<dbReference type="GO" id="GO:0005524">
    <property type="term" value="F:ATP binding"/>
    <property type="evidence" value="ECO:0007669"/>
    <property type="project" value="UniProtKB-KW"/>
</dbReference>
<keyword evidence="14" id="KW-1185">Reference proteome</keyword>
<name>A0A931MX20_9HYPH</name>
<sequence>MTDDRSTAHAATSGAPAGPGDHRSGADDAPLLEIRGLSKSFPGVRALDGVDFRLHAGEVHALLGENGAGKSTLIKVLTGVHARDGGEIRLGGVPIDAADTADAQRLGIGTVYQEVNLLPNLSVADNLYLGREPTRFGLRSARRTAAMARELLAGYGLSIDVTANLGDYSVAVQQIVAIARAVDLSGKVLVLDEPTASLDAGEVQTLFGIVRRLTARGIGVVFVTHFLDQVFALCDRATVLRNGRLVGERRIAELGRLELVTMMLGRELEAAQLHRRRGEGPKGEAFLAFEGFGRHAYVNPFDLEIRPSEVTGVAGLLGSGRTETAKLLFGIKEADAGSATADGAPLRLASPRAAVAAGFAFCPEDRKTEGIVGDLSVRENIMLALQARRGWLNPLSRGESKALADRFIKALDIRTPDAEKPIRLLSGGNQQKALLARWLATEPRFLILDEPTRGIDVGAHAEIIRLIERLCDEGLALLVISSEIDEIVAYSDRVLVLRDRAHVGMIEGADVTVDRIVGAIAAEGPATAAGVPA</sequence>
<dbReference type="NCBIfam" id="NF041861">
    <property type="entry name" value="YtfR_transport"/>
    <property type="match status" value="1"/>
</dbReference>
<dbReference type="EMBL" id="JADZLT010000050">
    <property type="protein sequence ID" value="MBH0238328.1"/>
    <property type="molecule type" value="Genomic_DNA"/>
</dbReference>
<dbReference type="AlphaFoldDB" id="A0A931MX20"/>
<dbReference type="InterPro" id="IPR003439">
    <property type="entry name" value="ABC_transporter-like_ATP-bd"/>
</dbReference>
<evidence type="ECO:0000259" key="12">
    <source>
        <dbReference type="PROSITE" id="PS50893"/>
    </source>
</evidence>
<dbReference type="RefSeq" id="WP_197311410.1">
    <property type="nucleotide sequence ID" value="NZ_JADZLT010000050.1"/>
</dbReference>
<dbReference type="InterPro" id="IPR050107">
    <property type="entry name" value="ABC_carbohydrate_import_ATPase"/>
</dbReference>
<dbReference type="PROSITE" id="PS50893">
    <property type="entry name" value="ABC_TRANSPORTER_2"/>
    <property type="match status" value="2"/>
</dbReference>
<dbReference type="SUPFAM" id="SSF52540">
    <property type="entry name" value="P-loop containing nucleoside triphosphate hydrolases"/>
    <property type="match status" value="2"/>
</dbReference>
<dbReference type="PROSITE" id="PS00211">
    <property type="entry name" value="ABC_TRANSPORTER_1"/>
    <property type="match status" value="1"/>
</dbReference>
<evidence type="ECO:0000256" key="6">
    <source>
        <dbReference type="ARBA" id="ARBA00022737"/>
    </source>
</evidence>
<dbReference type="PANTHER" id="PTHR43790:SF9">
    <property type="entry name" value="GALACTOFURANOSE TRANSPORTER ATP-BINDING PROTEIN YTFR"/>
    <property type="match status" value="1"/>
</dbReference>
<evidence type="ECO:0000256" key="2">
    <source>
        <dbReference type="ARBA" id="ARBA00005417"/>
    </source>
</evidence>
<dbReference type="InterPro" id="IPR049716">
    <property type="entry name" value="YtfR-like"/>
</dbReference>
<protein>
    <submittedName>
        <fullName evidence="13">Sugar ABC transporter ATP-binding protein</fullName>
    </submittedName>
</protein>
<keyword evidence="10" id="KW-0472">Membrane</keyword>
<dbReference type="SMART" id="SM00382">
    <property type="entry name" value="AAA"/>
    <property type="match status" value="2"/>
</dbReference>
<evidence type="ECO:0000256" key="9">
    <source>
        <dbReference type="ARBA" id="ARBA00022967"/>
    </source>
</evidence>
<organism evidence="13 14">
    <name type="scientific">Methylobrevis albus</name>
    <dbReference type="NCBI Taxonomy" id="2793297"/>
    <lineage>
        <taxon>Bacteria</taxon>
        <taxon>Pseudomonadati</taxon>
        <taxon>Pseudomonadota</taxon>
        <taxon>Alphaproteobacteria</taxon>
        <taxon>Hyphomicrobiales</taxon>
        <taxon>Pleomorphomonadaceae</taxon>
        <taxon>Methylobrevis</taxon>
    </lineage>
</organism>
<keyword evidence="6" id="KW-0677">Repeat</keyword>
<feature type="region of interest" description="Disordered" evidence="11">
    <location>
        <begin position="1"/>
        <end position="28"/>
    </location>
</feature>
<keyword evidence="4" id="KW-1003">Cell membrane</keyword>
<comment type="caution">
    <text evidence="13">The sequence shown here is derived from an EMBL/GenBank/DDBJ whole genome shotgun (WGS) entry which is preliminary data.</text>
</comment>
<keyword evidence="9" id="KW-1278">Translocase</keyword>
<dbReference type="InterPro" id="IPR027417">
    <property type="entry name" value="P-loop_NTPase"/>
</dbReference>
<proteinExistence type="inferred from homology"/>
<keyword evidence="7" id="KW-0547">Nucleotide-binding</keyword>
<evidence type="ECO:0000256" key="7">
    <source>
        <dbReference type="ARBA" id="ARBA00022741"/>
    </source>
</evidence>
<evidence type="ECO:0000256" key="3">
    <source>
        <dbReference type="ARBA" id="ARBA00022448"/>
    </source>
</evidence>
<dbReference type="CDD" id="cd03215">
    <property type="entry name" value="ABC_Carb_Monos_II"/>
    <property type="match status" value="1"/>
</dbReference>
<evidence type="ECO:0000256" key="11">
    <source>
        <dbReference type="SAM" id="MobiDB-lite"/>
    </source>
</evidence>
<dbReference type="GO" id="GO:0016887">
    <property type="term" value="F:ATP hydrolysis activity"/>
    <property type="evidence" value="ECO:0007669"/>
    <property type="project" value="InterPro"/>
</dbReference>
<gene>
    <name evidence="13" type="ORF">I5731_10875</name>
</gene>
<evidence type="ECO:0000313" key="14">
    <source>
        <dbReference type="Proteomes" id="UP000631694"/>
    </source>
</evidence>
<evidence type="ECO:0000256" key="8">
    <source>
        <dbReference type="ARBA" id="ARBA00022840"/>
    </source>
</evidence>